<accession>A0ABS8T5G8</accession>
<keyword evidence="3" id="KW-1185">Reference proteome</keyword>
<dbReference type="EMBL" id="JACEIK010001086">
    <property type="protein sequence ID" value="MCD7465827.1"/>
    <property type="molecule type" value="Genomic_DNA"/>
</dbReference>
<sequence length="267" mass="29830">MNKLKPGNSSASLLTTSVFQTIDGEDNEAGQLSEEDEEPTVVAFMGKSSGISFTVPLLVEENDGKVEVMEEDDALEISFSDKKKSSNKKNRSAISLMETGVENDSADVADQDQASLDLGVNQEEPDNDEDEIDKLQKELGGGPPVSTPTLFEEKMQVQPESKEAVEEGAVGFVAAKKKKRKKEKEKEKKTVAAVLEEDERLRKQEEELERLAEEKKHLKNEREKEKLLKKKQKEKLLTGKQKEEAQRLEARKQFLTIGRALPLSSLN</sequence>
<feature type="compositionally biased region" description="Acidic residues" evidence="1">
    <location>
        <begin position="123"/>
        <end position="132"/>
    </location>
</feature>
<evidence type="ECO:0000256" key="1">
    <source>
        <dbReference type="SAM" id="MobiDB-lite"/>
    </source>
</evidence>
<dbReference type="Proteomes" id="UP000823775">
    <property type="component" value="Unassembled WGS sequence"/>
</dbReference>
<feature type="compositionally biased region" description="Acidic residues" evidence="1">
    <location>
        <begin position="23"/>
        <end position="38"/>
    </location>
</feature>
<evidence type="ECO:0000313" key="2">
    <source>
        <dbReference type="EMBL" id="MCD7465827.1"/>
    </source>
</evidence>
<organism evidence="2 3">
    <name type="scientific">Datura stramonium</name>
    <name type="common">Jimsonweed</name>
    <name type="synonym">Common thornapple</name>
    <dbReference type="NCBI Taxonomy" id="4076"/>
    <lineage>
        <taxon>Eukaryota</taxon>
        <taxon>Viridiplantae</taxon>
        <taxon>Streptophyta</taxon>
        <taxon>Embryophyta</taxon>
        <taxon>Tracheophyta</taxon>
        <taxon>Spermatophyta</taxon>
        <taxon>Magnoliopsida</taxon>
        <taxon>eudicotyledons</taxon>
        <taxon>Gunneridae</taxon>
        <taxon>Pentapetalae</taxon>
        <taxon>asterids</taxon>
        <taxon>lamiids</taxon>
        <taxon>Solanales</taxon>
        <taxon>Solanaceae</taxon>
        <taxon>Solanoideae</taxon>
        <taxon>Datureae</taxon>
        <taxon>Datura</taxon>
    </lineage>
</organism>
<gene>
    <name evidence="2" type="ORF">HAX54_001998</name>
</gene>
<reference evidence="2 3" key="1">
    <citation type="journal article" date="2021" name="BMC Genomics">
        <title>Datura genome reveals duplications of psychoactive alkaloid biosynthetic genes and high mutation rate following tissue culture.</title>
        <authorList>
            <person name="Rajewski A."/>
            <person name="Carter-House D."/>
            <person name="Stajich J."/>
            <person name="Litt A."/>
        </authorList>
    </citation>
    <scope>NUCLEOTIDE SEQUENCE [LARGE SCALE GENOMIC DNA]</scope>
    <source>
        <strain evidence="2">AR-01</strain>
    </source>
</reference>
<protein>
    <submittedName>
        <fullName evidence="2">Uncharacterized protein</fullName>
    </submittedName>
</protein>
<proteinExistence type="predicted"/>
<evidence type="ECO:0000313" key="3">
    <source>
        <dbReference type="Proteomes" id="UP000823775"/>
    </source>
</evidence>
<feature type="region of interest" description="Disordered" evidence="1">
    <location>
        <begin position="1"/>
        <end position="38"/>
    </location>
</feature>
<feature type="region of interest" description="Disordered" evidence="1">
    <location>
        <begin position="219"/>
        <end position="244"/>
    </location>
</feature>
<feature type="compositionally biased region" description="Basic and acidic residues" evidence="1">
    <location>
        <begin position="234"/>
        <end position="244"/>
    </location>
</feature>
<feature type="compositionally biased region" description="Polar residues" evidence="1">
    <location>
        <begin position="7"/>
        <end position="20"/>
    </location>
</feature>
<name>A0ABS8T5G8_DATST</name>
<comment type="caution">
    <text evidence="2">The sequence shown here is derived from an EMBL/GenBank/DDBJ whole genome shotgun (WGS) entry which is preliminary data.</text>
</comment>
<feature type="region of interest" description="Disordered" evidence="1">
    <location>
        <begin position="71"/>
        <end position="149"/>
    </location>
</feature>